<evidence type="ECO:0000313" key="1">
    <source>
        <dbReference type="EMBL" id="VTR49054.1"/>
    </source>
</evidence>
<dbReference type="Proteomes" id="UP000308196">
    <property type="component" value="Chromosome"/>
</dbReference>
<protein>
    <submittedName>
        <fullName evidence="1">Uncharacterized protein</fullName>
    </submittedName>
</protein>
<dbReference type="AlphaFoldDB" id="A0A4U9VYY4"/>
<dbReference type="GeneID" id="78464446"/>
<dbReference type="EMBL" id="LR590484">
    <property type="protein sequence ID" value="VTR49054.1"/>
    <property type="molecule type" value="Genomic_DNA"/>
</dbReference>
<proteinExistence type="predicted"/>
<organism evidence="1 2">
    <name type="scientific">Sphingobacterium thalpophilum</name>
    <dbReference type="NCBI Taxonomy" id="259"/>
    <lineage>
        <taxon>Bacteria</taxon>
        <taxon>Pseudomonadati</taxon>
        <taxon>Bacteroidota</taxon>
        <taxon>Sphingobacteriia</taxon>
        <taxon>Sphingobacteriales</taxon>
        <taxon>Sphingobacteriaceae</taxon>
        <taxon>Sphingobacterium</taxon>
    </lineage>
</organism>
<dbReference type="KEGG" id="stha:NCTC11429_03807"/>
<evidence type="ECO:0000313" key="2">
    <source>
        <dbReference type="Proteomes" id="UP000308196"/>
    </source>
</evidence>
<dbReference type="RefSeq" id="WP_028071182.1">
    <property type="nucleotide sequence ID" value="NZ_LR590484.1"/>
</dbReference>
<sequence length="107" mass="12001">MRAEGIMVTHLSSFCGEIAKINVCGPFFIGVETLVSIHQSSADELNSSCSQNFVIGQSAIDQFEFLLSYFRSEHLLQQILDGGMQYKIVGKSIPFTHYSSRHEDPRQ</sequence>
<dbReference type="STRING" id="1123265.GCA_000686625_04588"/>
<reference evidence="1 2" key="1">
    <citation type="submission" date="2019-05" db="EMBL/GenBank/DDBJ databases">
        <authorList>
            <consortium name="Pathogen Informatics"/>
        </authorList>
    </citation>
    <scope>NUCLEOTIDE SEQUENCE [LARGE SCALE GENOMIC DNA]</scope>
    <source>
        <strain evidence="1 2">NCTC11429</strain>
    </source>
</reference>
<name>A0A4U9VYY4_9SPHI</name>
<gene>
    <name evidence="1" type="ORF">NCTC11429_03807</name>
</gene>
<accession>A0A4U9VYY4</accession>